<evidence type="ECO:0000313" key="1">
    <source>
        <dbReference type="EMBL" id="OCL10842.1"/>
    </source>
</evidence>
<evidence type="ECO:0000313" key="2">
    <source>
        <dbReference type="Proteomes" id="UP000250140"/>
    </source>
</evidence>
<dbReference type="EMBL" id="KV749152">
    <property type="protein sequence ID" value="OCL10842.1"/>
    <property type="molecule type" value="Genomic_DNA"/>
</dbReference>
<organism evidence="1 2">
    <name type="scientific">Glonium stellatum</name>
    <dbReference type="NCBI Taxonomy" id="574774"/>
    <lineage>
        <taxon>Eukaryota</taxon>
        <taxon>Fungi</taxon>
        <taxon>Dikarya</taxon>
        <taxon>Ascomycota</taxon>
        <taxon>Pezizomycotina</taxon>
        <taxon>Dothideomycetes</taxon>
        <taxon>Pleosporomycetidae</taxon>
        <taxon>Gloniales</taxon>
        <taxon>Gloniaceae</taxon>
        <taxon>Glonium</taxon>
    </lineage>
</organism>
<name>A0A8E2F5B4_9PEZI</name>
<keyword evidence="2" id="KW-1185">Reference proteome</keyword>
<dbReference type="Proteomes" id="UP000250140">
    <property type="component" value="Unassembled WGS sequence"/>
</dbReference>
<reference evidence="1 2" key="1">
    <citation type="journal article" date="2016" name="Nat. Commun.">
        <title>Ectomycorrhizal ecology is imprinted in the genome of the dominant symbiotic fungus Cenococcum geophilum.</title>
        <authorList>
            <consortium name="DOE Joint Genome Institute"/>
            <person name="Peter M."/>
            <person name="Kohler A."/>
            <person name="Ohm R.A."/>
            <person name="Kuo A."/>
            <person name="Krutzmann J."/>
            <person name="Morin E."/>
            <person name="Arend M."/>
            <person name="Barry K.W."/>
            <person name="Binder M."/>
            <person name="Choi C."/>
            <person name="Clum A."/>
            <person name="Copeland A."/>
            <person name="Grisel N."/>
            <person name="Haridas S."/>
            <person name="Kipfer T."/>
            <person name="LaButti K."/>
            <person name="Lindquist E."/>
            <person name="Lipzen A."/>
            <person name="Maire R."/>
            <person name="Meier B."/>
            <person name="Mihaltcheva S."/>
            <person name="Molinier V."/>
            <person name="Murat C."/>
            <person name="Poggeler S."/>
            <person name="Quandt C.A."/>
            <person name="Sperisen C."/>
            <person name="Tritt A."/>
            <person name="Tisserant E."/>
            <person name="Crous P.W."/>
            <person name="Henrissat B."/>
            <person name="Nehls U."/>
            <person name="Egli S."/>
            <person name="Spatafora J.W."/>
            <person name="Grigoriev I.V."/>
            <person name="Martin F.M."/>
        </authorList>
    </citation>
    <scope>NUCLEOTIDE SEQUENCE [LARGE SCALE GENOMIC DNA]</scope>
    <source>
        <strain evidence="1 2">CBS 207.34</strain>
    </source>
</reference>
<proteinExistence type="predicted"/>
<dbReference type="AlphaFoldDB" id="A0A8E2F5B4"/>
<accession>A0A8E2F5B4</accession>
<protein>
    <submittedName>
        <fullName evidence="1">Uncharacterized protein</fullName>
    </submittedName>
</protein>
<sequence length="178" mass="20304">MRDFRRQHREAWLKDDGECLSFEVAHHPSLKALKAAADSRCGFTLIWHHLSIVDHPSNLESTLDAQVYLKFDTDFSFTDLVLVSSVGAPERDELHWSSSEFLNPDWFMSFRSGLKNIPMLRSGSELEGDSAAFESSFKLKFIWLDLSPKHHGICKGSRYSAELPLPKRFLDVGPFNGF</sequence>
<gene>
    <name evidence="1" type="ORF">AOQ84DRAFT_374540</name>
</gene>